<protein>
    <submittedName>
        <fullName evidence="1">Uncharacterized protein</fullName>
    </submittedName>
</protein>
<evidence type="ECO:0000313" key="1">
    <source>
        <dbReference type="EMBL" id="TWT29387.1"/>
    </source>
</evidence>
<gene>
    <name evidence="1" type="ORF">KOR34_51990</name>
</gene>
<evidence type="ECO:0000313" key="2">
    <source>
        <dbReference type="Proteomes" id="UP000316714"/>
    </source>
</evidence>
<dbReference type="Proteomes" id="UP000316714">
    <property type="component" value="Unassembled WGS sequence"/>
</dbReference>
<comment type="caution">
    <text evidence="1">The sequence shown here is derived from an EMBL/GenBank/DDBJ whole genome shotgun (WGS) entry which is preliminary data.</text>
</comment>
<keyword evidence="2" id="KW-1185">Reference proteome</keyword>
<proteinExistence type="predicted"/>
<sequence length="297" mass="33211">MPGRASLVAVQITRRDLEGGLSQQTFPFRNLVRGDAVAEITRVYAGDERLISRQAVIRVIRGGRKAAAPPFQSDSIPSEDGRGVWLVVKHRGDLRGIRCMVANASFPVYDKAEVPALHDFGVWELDEIEEFANRIEVVKKEGLPTADHILSLASADNRCIAQWAAGLATSGAVELTEEQLMAICKSREANALAQSQIDDCLISTPSTAKSWRTHEVRKEMYRRWLQLSEASFRDIYIGYLQACFKDWDDRGFGDEALDHLVSDALGHHQRTSIEWKSLHQMFPKVRPPSTTITLPAE</sequence>
<accession>A0A5C5UUS8</accession>
<reference evidence="1 2" key="1">
    <citation type="submission" date="2019-02" db="EMBL/GenBank/DDBJ databases">
        <title>Deep-cultivation of Planctomycetes and their phenomic and genomic characterization uncovers novel biology.</title>
        <authorList>
            <person name="Wiegand S."/>
            <person name="Jogler M."/>
            <person name="Boedeker C."/>
            <person name="Pinto D."/>
            <person name="Vollmers J."/>
            <person name="Rivas-Marin E."/>
            <person name="Kohn T."/>
            <person name="Peeters S.H."/>
            <person name="Heuer A."/>
            <person name="Rast P."/>
            <person name="Oberbeckmann S."/>
            <person name="Bunk B."/>
            <person name="Jeske O."/>
            <person name="Meyerdierks A."/>
            <person name="Storesund J.E."/>
            <person name="Kallscheuer N."/>
            <person name="Luecker S."/>
            <person name="Lage O.M."/>
            <person name="Pohl T."/>
            <person name="Merkel B.J."/>
            <person name="Hornburger P."/>
            <person name="Mueller R.-W."/>
            <person name="Bruemmer F."/>
            <person name="Labrenz M."/>
            <person name="Spormann A.M."/>
            <person name="Op Den Camp H."/>
            <person name="Overmann J."/>
            <person name="Amann R."/>
            <person name="Jetten M.S.M."/>
            <person name="Mascher T."/>
            <person name="Medema M.H."/>
            <person name="Devos D.P."/>
            <person name="Kaster A.-K."/>
            <person name="Ovreas L."/>
            <person name="Rohde M."/>
            <person name="Galperin M.Y."/>
            <person name="Jogler C."/>
        </authorList>
    </citation>
    <scope>NUCLEOTIDE SEQUENCE [LARGE SCALE GENOMIC DNA]</scope>
    <source>
        <strain evidence="1 2">KOR34</strain>
    </source>
</reference>
<dbReference type="AlphaFoldDB" id="A0A5C5UUS8"/>
<organism evidence="1 2">
    <name type="scientific">Posidoniimonas corsicana</name>
    <dbReference type="NCBI Taxonomy" id="1938618"/>
    <lineage>
        <taxon>Bacteria</taxon>
        <taxon>Pseudomonadati</taxon>
        <taxon>Planctomycetota</taxon>
        <taxon>Planctomycetia</taxon>
        <taxon>Pirellulales</taxon>
        <taxon>Lacipirellulaceae</taxon>
        <taxon>Posidoniimonas</taxon>
    </lineage>
</organism>
<name>A0A5C5UUS8_9BACT</name>
<dbReference type="EMBL" id="SIHJ01000008">
    <property type="protein sequence ID" value="TWT29387.1"/>
    <property type="molecule type" value="Genomic_DNA"/>
</dbReference>